<reference evidence="1" key="1">
    <citation type="submission" date="2020-08" db="EMBL/GenBank/DDBJ databases">
        <title>Plant Genome Project.</title>
        <authorList>
            <person name="Zhang R.-G."/>
        </authorList>
    </citation>
    <scope>NUCLEOTIDE SEQUENCE</scope>
    <source>
        <strain evidence="1">WSP0</strain>
        <tissue evidence="1">Leaf</tissue>
    </source>
</reference>
<protein>
    <submittedName>
        <fullName evidence="1">Uncharacterized protein</fullName>
    </submittedName>
</protein>
<dbReference type="Proteomes" id="UP000823749">
    <property type="component" value="Chromosome 9"/>
</dbReference>
<accession>A0AAV6IS08</accession>
<keyword evidence="2" id="KW-1185">Reference proteome</keyword>
<gene>
    <name evidence="1" type="ORF">RHGRI_025889</name>
</gene>
<evidence type="ECO:0000313" key="1">
    <source>
        <dbReference type="EMBL" id="KAG5531078.1"/>
    </source>
</evidence>
<dbReference type="AlphaFoldDB" id="A0AAV6IS08"/>
<comment type="caution">
    <text evidence="1">The sequence shown here is derived from an EMBL/GenBank/DDBJ whole genome shotgun (WGS) entry which is preliminary data.</text>
</comment>
<organism evidence="1 2">
    <name type="scientific">Rhododendron griersonianum</name>
    <dbReference type="NCBI Taxonomy" id="479676"/>
    <lineage>
        <taxon>Eukaryota</taxon>
        <taxon>Viridiplantae</taxon>
        <taxon>Streptophyta</taxon>
        <taxon>Embryophyta</taxon>
        <taxon>Tracheophyta</taxon>
        <taxon>Spermatophyta</taxon>
        <taxon>Magnoliopsida</taxon>
        <taxon>eudicotyledons</taxon>
        <taxon>Gunneridae</taxon>
        <taxon>Pentapetalae</taxon>
        <taxon>asterids</taxon>
        <taxon>Ericales</taxon>
        <taxon>Ericaceae</taxon>
        <taxon>Ericoideae</taxon>
        <taxon>Rhodoreae</taxon>
        <taxon>Rhododendron</taxon>
    </lineage>
</organism>
<dbReference type="EMBL" id="JACTNZ010000009">
    <property type="protein sequence ID" value="KAG5531078.1"/>
    <property type="molecule type" value="Genomic_DNA"/>
</dbReference>
<proteinExistence type="predicted"/>
<name>A0AAV6IS08_9ERIC</name>
<evidence type="ECO:0000313" key="2">
    <source>
        <dbReference type="Proteomes" id="UP000823749"/>
    </source>
</evidence>
<sequence>MPSWKPHEKILTALEGTCFYNLALLHSYPHPLKHNIPLLQAIANSYNRDDRVFDFGGHRSLFGLEDVLYMTGLPIDGEAVSGVDGNYVADVRFLKCKSRGNPQVFKWESSSSPCNMAESEDSAESDLLDGLLLQVCADDLSTQVKDSTQRSGPPWTRVLIQCTRALG</sequence>